<organism evidence="1">
    <name type="scientific">Rhizophora mucronata</name>
    <name type="common">Asiatic mangrove</name>
    <dbReference type="NCBI Taxonomy" id="61149"/>
    <lineage>
        <taxon>Eukaryota</taxon>
        <taxon>Viridiplantae</taxon>
        <taxon>Streptophyta</taxon>
        <taxon>Embryophyta</taxon>
        <taxon>Tracheophyta</taxon>
        <taxon>Spermatophyta</taxon>
        <taxon>Magnoliopsida</taxon>
        <taxon>eudicotyledons</taxon>
        <taxon>Gunneridae</taxon>
        <taxon>Pentapetalae</taxon>
        <taxon>rosids</taxon>
        <taxon>fabids</taxon>
        <taxon>Malpighiales</taxon>
        <taxon>Rhizophoraceae</taxon>
        <taxon>Rhizophora</taxon>
    </lineage>
</organism>
<accession>A0A2P2P386</accession>
<proteinExistence type="predicted"/>
<name>A0A2P2P386_RHIMU</name>
<dbReference type="EMBL" id="GGEC01068696">
    <property type="protein sequence ID" value="MBX49180.1"/>
    <property type="molecule type" value="Transcribed_RNA"/>
</dbReference>
<evidence type="ECO:0000313" key="1">
    <source>
        <dbReference type="EMBL" id="MBX49180.1"/>
    </source>
</evidence>
<dbReference type="AlphaFoldDB" id="A0A2P2P386"/>
<sequence>MKMKVQIQHQVPKMLMEKEEQKPRNIES</sequence>
<protein>
    <submittedName>
        <fullName evidence="1">Uncharacterized protein</fullName>
    </submittedName>
</protein>
<reference evidence="1" key="1">
    <citation type="submission" date="2018-02" db="EMBL/GenBank/DDBJ databases">
        <title>Rhizophora mucronata_Transcriptome.</title>
        <authorList>
            <person name="Meera S.P."/>
            <person name="Sreeshan A."/>
            <person name="Augustine A."/>
        </authorList>
    </citation>
    <scope>NUCLEOTIDE SEQUENCE</scope>
    <source>
        <tissue evidence="1">Leaf</tissue>
    </source>
</reference>